<reference evidence="2" key="1">
    <citation type="submission" date="2019-07" db="EMBL/GenBank/DDBJ databases">
        <authorList>
            <person name="De-Chao Zhang Q."/>
        </authorList>
    </citation>
    <scope>NUCLEOTIDE SEQUENCE</scope>
    <source>
        <strain evidence="2">TP-CH-4</strain>
    </source>
</reference>
<sequence length="345" mass="40267">MNRRQNLQTVAWFWDLMNRELLELNPPYQRRSVWSNSYKEYFIDTVLLNYPAPAIFVYEEIHDSGLTKYSIVDGKQRLTTIFEFIQDLFPISDSATVTDLRGRYFSELDPADKNKVWAYTFSVEYLPTAEEGVINNIFDRINRNVAKLSAQELRHAKFSGEFITQLETVSEWTFETLPNGFPQIAGQSIKQMKDIEFISQILLLIEDGPQGYSSNELDIAFSDREDEWLESISVIREFRSAINRINSILEIDDDASLQRSRLRNQADFYTLVGVVKRISDENIEITNNQIYERLEEFNNIISSEEQREAEGNEAINQYYGFARAASNSTRARRERENILFNFVIS</sequence>
<protein>
    <submittedName>
        <fullName evidence="2">DUF262 domain-containing protein</fullName>
    </submittedName>
</protein>
<dbReference type="RefSeq" id="WP_152574666.1">
    <property type="nucleotide sequence ID" value="NZ_VIKU02000003.1"/>
</dbReference>
<proteinExistence type="predicted"/>
<evidence type="ECO:0000313" key="3">
    <source>
        <dbReference type="Proteomes" id="UP000707206"/>
    </source>
</evidence>
<dbReference type="AlphaFoldDB" id="A0A967ATM6"/>
<accession>A0A967ATM6</accession>
<feature type="domain" description="GmrSD restriction endonucleases N-terminal" evidence="1">
    <location>
        <begin position="15"/>
        <end position="158"/>
    </location>
</feature>
<dbReference type="Proteomes" id="UP000707206">
    <property type="component" value="Unassembled WGS sequence"/>
</dbReference>
<gene>
    <name evidence="2" type="ORF">FK220_012515</name>
</gene>
<dbReference type="PANTHER" id="PTHR39639:SF1">
    <property type="entry name" value="DUF262 DOMAIN-CONTAINING PROTEIN"/>
    <property type="match status" value="1"/>
</dbReference>
<evidence type="ECO:0000259" key="1">
    <source>
        <dbReference type="Pfam" id="PF03235"/>
    </source>
</evidence>
<dbReference type="InterPro" id="IPR004919">
    <property type="entry name" value="GmrSD_N"/>
</dbReference>
<dbReference type="Pfam" id="PF03235">
    <property type="entry name" value="GmrSD_N"/>
    <property type="match status" value="1"/>
</dbReference>
<dbReference type="PANTHER" id="PTHR39639">
    <property type="entry name" value="CHROMOSOME 16, WHOLE GENOME SHOTGUN SEQUENCE"/>
    <property type="match status" value="1"/>
</dbReference>
<comment type="caution">
    <text evidence="2">The sequence shown here is derived from an EMBL/GenBank/DDBJ whole genome shotgun (WGS) entry which is preliminary data.</text>
</comment>
<evidence type="ECO:0000313" key="2">
    <source>
        <dbReference type="EMBL" id="NHF60171.1"/>
    </source>
</evidence>
<keyword evidence="3" id="KW-1185">Reference proteome</keyword>
<organism evidence="2 3">
    <name type="scientific">Pelagihabitans pacificus</name>
    <dbReference type="NCBI Taxonomy" id="2696054"/>
    <lineage>
        <taxon>Bacteria</taxon>
        <taxon>Pseudomonadati</taxon>
        <taxon>Bacteroidota</taxon>
        <taxon>Flavobacteriia</taxon>
        <taxon>Flavobacteriales</taxon>
        <taxon>Flavobacteriaceae</taxon>
        <taxon>Pelagihabitans</taxon>
    </lineage>
</organism>
<dbReference type="EMBL" id="VIKU02000003">
    <property type="protein sequence ID" value="NHF60171.1"/>
    <property type="molecule type" value="Genomic_DNA"/>
</dbReference>
<reference evidence="2" key="2">
    <citation type="submission" date="2020-03" db="EMBL/GenBank/DDBJ databases">
        <title>Flavobacteriaceae bacterium strain TP-CH-4, a member of the family Flavobacteriaceae isolated from a deep-sea seamount.</title>
        <authorList>
            <person name="Zhang D.-C."/>
        </authorList>
    </citation>
    <scope>NUCLEOTIDE SEQUENCE</scope>
    <source>
        <strain evidence="2">TP-CH-4</strain>
    </source>
</reference>
<name>A0A967ATM6_9FLAO</name>